<evidence type="ECO:0000313" key="2">
    <source>
        <dbReference type="Proteomes" id="UP000243217"/>
    </source>
</evidence>
<reference evidence="1 2" key="1">
    <citation type="journal article" date="2014" name="Genome Biol. Evol.">
        <title>The secreted proteins of Achlya hypogyna and Thraustotheca clavata identify the ancestral oomycete secretome and reveal gene acquisitions by horizontal gene transfer.</title>
        <authorList>
            <person name="Misner I."/>
            <person name="Blouin N."/>
            <person name="Leonard G."/>
            <person name="Richards T.A."/>
            <person name="Lane C.E."/>
        </authorList>
    </citation>
    <scope>NUCLEOTIDE SEQUENCE [LARGE SCALE GENOMIC DNA]</scope>
    <source>
        <strain evidence="1 2">ATCC 34112</strain>
    </source>
</reference>
<gene>
    <name evidence="1" type="ORF">THRCLA_20900</name>
</gene>
<dbReference type="EMBL" id="JNBS01000623">
    <property type="protein sequence ID" value="OQS04377.1"/>
    <property type="molecule type" value="Genomic_DNA"/>
</dbReference>
<feature type="non-terminal residue" evidence="1">
    <location>
        <position position="75"/>
    </location>
</feature>
<dbReference type="AlphaFoldDB" id="A0A1W0A280"/>
<feature type="non-terminal residue" evidence="1">
    <location>
        <position position="1"/>
    </location>
</feature>
<dbReference type="Proteomes" id="UP000243217">
    <property type="component" value="Unassembled WGS sequence"/>
</dbReference>
<accession>A0A1W0A280</accession>
<keyword evidence="2" id="KW-1185">Reference proteome</keyword>
<sequence>PLKAYLSEPFHAKVNHHDNFFRNQSHQLGPHQDVLTTQALDLISFPFVPSEDEDPMNYVIMHIPHTSFSPKNKLN</sequence>
<protein>
    <submittedName>
        <fullName evidence="1">Uncharacterized protein</fullName>
    </submittedName>
</protein>
<proteinExistence type="predicted"/>
<evidence type="ECO:0000313" key="1">
    <source>
        <dbReference type="EMBL" id="OQS04377.1"/>
    </source>
</evidence>
<comment type="caution">
    <text evidence="1">The sequence shown here is derived from an EMBL/GenBank/DDBJ whole genome shotgun (WGS) entry which is preliminary data.</text>
</comment>
<organism evidence="1 2">
    <name type="scientific">Thraustotheca clavata</name>
    <dbReference type="NCBI Taxonomy" id="74557"/>
    <lineage>
        <taxon>Eukaryota</taxon>
        <taxon>Sar</taxon>
        <taxon>Stramenopiles</taxon>
        <taxon>Oomycota</taxon>
        <taxon>Saprolegniomycetes</taxon>
        <taxon>Saprolegniales</taxon>
        <taxon>Achlyaceae</taxon>
        <taxon>Thraustotheca</taxon>
    </lineage>
</organism>
<name>A0A1W0A280_9STRA</name>